<dbReference type="KEGG" id="blr:BRLA_c026820"/>
<evidence type="ECO:0000313" key="1">
    <source>
        <dbReference type="EMBL" id="AIG27001.1"/>
    </source>
</evidence>
<dbReference type="GO" id="GO:0016829">
    <property type="term" value="F:lyase activity"/>
    <property type="evidence" value="ECO:0007669"/>
    <property type="project" value="UniProtKB-KW"/>
</dbReference>
<evidence type="ECO:0000313" key="2">
    <source>
        <dbReference type="Proteomes" id="UP000005850"/>
    </source>
</evidence>
<dbReference type="PANTHER" id="PTHR32432">
    <property type="entry name" value="CELL DIVISION PROTEIN FTSA-RELATED"/>
    <property type="match status" value="1"/>
</dbReference>
<dbReference type="eggNOG" id="COG4819">
    <property type="taxonomic scope" value="Bacteria"/>
</dbReference>
<dbReference type="Pfam" id="PF06277">
    <property type="entry name" value="EutA"/>
    <property type="match status" value="1"/>
</dbReference>
<dbReference type="STRING" id="1042163.BRLA_c026820"/>
<dbReference type="InterPro" id="IPR043129">
    <property type="entry name" value="ATPase_NBD"/>
</dbReference>
<organism evidence="1 2">
    <name type="scientific">Brevibacillus laterosporus LMG 15441</name>
    <dbReference type="NCBI Taxonomy" id="1042163"/>
    <lineage>
        <taxon>Bacteria</taxon>
        <taxon>Bacillati</taxon>
        <taxon>Bacillota</taxon>
        <taxon>Bacilli</taxon>
        <taxon>Bacillales</taxon>
        <taxon>Paenibacillaceae</taxon>
        <taxon>Brevibacillus</taxon>
    </lineage>
</organism>
<dbReference type="InterPro" id="IPR009377">
    <property type="entry name" value="EutA"/>
</dbReference>
<dbReference type="NCBIfam" id="NF007992">
    <property type="entry name" value="PRK10719.1-3"/>
    <property type="match status" value="1"/>
</dbReference>
<dbReference type="SUPFAM" id="SSF53067">
    <property type="entry name" value="Actin-like ATPase domain"/>
    <property type="match status" value="1"/>
</dbReference>
<dbReference type="PANTHER" id="PTHR32432:SF13">
    <property type="entry name" value="ETHANOLAMINE AMMONIA-LYASE REACTIVASE EUTA"/>
    <property type="match status" value="1"/>
</dbReference>
<dbReference type="InterPro" id="IPR050696">
    <property type="entry name" value="FtsA/MreB"/>
</dbReference>
<proteinExistence type="predicted"/>
<dbReference type="RefSeq" id="WP_003336172.1">
    <property type="nucleotide sequence ID" value="NZ_CP007806.1"/>
</dbReference>
<sequence length="476" mass="52322">MKEELLSVGIDMGTSTTQIVFSKLYIQNLASTFSVPRIVITDKEVVYRSDICFTPLLSANRIDVQQIKLFVQEQYEKAGIKKEEIQTGAVIITGETARKENANEVLLTLSGFAGDFVVATAGPDLESLIAAKGAGAHTYSKEHSTSIVNIDIGGGTSNLAVFAHGESQDTGCLDIGGRLIKVNPVTHEIIYIAPKINMLIQKRGYDIQLGQTATPEKLQPIIQEMVWLLEESVGLKEKSDFYETILTHRGLKLDKPISCISFSGGVADYIYQHEEKDVFHYGDIGILLGRAIAASPLMTQMKVFHSVETIRATVVGAGSHTTEISGSTITYTDESFPIKNVPILKVSNADESGDEEKLAQAIREKLEWFKVDNDLQKVAIAIEGKKNPSFPEIQIYAKGIQKGMAELLEREYPFIVIVHHDMAKVLGQTLYALLDYKKDVVCIDSIQVDNGDYIDIGKPIADGKVLPVVIKTLVFN</sequence>
<keyword evidence="1" id="KW-0456">Lyase</keyword>
<reference evidence="1 2" key="1">
    <citation type="journal article" date="2011" name="J. Bacteriol.">
        <title>Genome sequence of Brevibacillus laterosporus LMG 15441, a pathogen of invertebrates.</title>
        <authorList>
            <person name="Djukic M."/>
            <person name="Poehlein A."/>
            <person name="Thurmer A."/>
            <person name="Daniel R."/>
        </authorList>
    </citation>
    <scope>NUCLEOTIDE SEQUENCE [LARGE SCALE GENOMIC DNA]</scope>
    <source>
        <strain evidence="1 2">LMG 15441</strain>
    </source>
</reference>
<dbReference type="AlphaFoldDB" id="A0A075R6C4"/>
<dbReference type="PIRSF" id="PIRSF012293">
    <property type="entry name" value="EutA"/>
    <property type="match status" value="1"/>
</dbReference>
<name>A0A075R6C4_BRELA</name>
<accession>A0A075R6C4</accession>
<dbReference type="Proteomes" id="UP000005850">
    <property type="component" value="Chromosome"/>
</dbReference>
<keyword evidence="2" id="KW-1185">Reference proteome</keyword>
<protein>
    <submittedName>
        <fullName evidence="1">Reactivating factor for ethanolamine ammonia lyase</fullName>
    </submittedName>
</protein>
<gene>
    <name evidence="1" type="ORF">BRLA_c026820</name>
</gene>
<dbReference type="EMBL" id="CP007806">
    <property type="protein sequence ID" value="AIG27001.1"/>
    <property type="molecule type" value="Genomic_DNA"/>
</dbReference>
<dbReference type="HOGENOM" id="CLU_046255_0_0_9"/>